<feature type="domain" description="Condensation" evidence="1">
    <location>
        <begin position="64"/>
        <end position="370"/>
    </location>
</feature>
<evidence type="ECO:0000313" key="3">
    <source>
        <dbReference type="Proteomes" id="UP000198959"/>
    </source>
</evidence>
<dbReference type="EMBL" id="FMHW01000002">
    <property type="protein sequence ID" value="SCL20750.1"/>
    <property type="molecule type" value="Genomic_DNA"/>
</dbReference>
<dbReference type="Proteomes" id="UP000198959">
    <property type="component" value="Unassembled WGS sequence"/>
</dbReference>
<evidence type="ECO:0000259" key="1">
    <source>
        <dbReference type="Pfam" id="PF00668"/>
    </source>
</evidence>
<proteinExistence type="predicted"/>
<dbReference type="InterPro" id="IPR023213">
    <property type="entry name" value="CAT-like_dom_sf"/>
</dbReference>
<dbReference type="GO" id="GO:0044550">
    <property type="term" value="P:secondary metabolite biosynthetic process"/>
    <property type="evidence" value="ECO:0007669"/>
    <property type="project" value="TreeGrafter"/>
</dbReference>
<dbReference type="Gene3D" id="3.30.559.30">
    <property type="entry name" value="Nonribosomal peptide synthetase, condensation domain"/>
    <property type="match status" value="1"/>
</dbReference>
<protein>
    <submittedName>
        <fullName evidence="2">Condensation domain-containing protein</fullName>
    </submittedName>
</protein>
<dbReference type="GO" id="GO:0003824">
    <property type="term" value="F:catalytic activity"/>
    <property type="evidence" value="ECO:0007669"/>
    <property type="project" value="InterPro"/>
</dbReference>
<sequence>MENVQPMISAPVPADRFTAQAVRQGPLTWSQQFFWFDHHWLTFPHRRVLLLRYTWDPPAGTSLAALGAALDALVLRHEALRTRYGVGADGQPVQVVLPPEPVSVITCPTGNSADEAALITRMRERDLDIGGDPPIRVGVLTDSEGYADRVIVMVHHFSVDLGGLDAMVAELEQLSAGAAGFAARPAWQPLDQAAAEQSARGRVRAKRTRLYWENLYSRMPYQTFPDRKRGPFPQRYHLLGLRCDDVEGAVRDVANRYQSSPASVYLAAFGAFLSLVSGQRSCAVTVAASNRITAPSAKAVGCLFQPVMLCLDVDLDRTFADLVARAGAANLTAQLNGAYSYFERKQAEARCAHRRGVSFRSAVDFNYVENKTPRAPSPGEAVPVSGEVYRRPAAFTDDSCDLYLWVYTHPSRTDIMLMGHAAVISAATIEHILVGMRELIMSARDEDTVPLSGLRRLVEAKSYGPGWAFVDNCWIRPDDVRAVLLAHPGVRAAAVVVDDDGLLTAYIHGADGTLGPSTLRQHVIEHLAGGSAVIAPHRYVLCAQAPDDPDDPRAWAAQPVLPAVRGDGPTTAEPSEAAAQALCAAVEKFNPGVEVDSSAVYLLAGGRAGVLTALLVHLHDQGYTGLSPSDLAGPASLGSLAKRLRPVGRG</sequence>
<dbReference type="Gene3D" id="3.30.300.30">
    <property type="match status" value="1"/>
</dbReference>
<dbReference type="SUPFAM" id="SSF52777">
    <property type="entry name" value="CoA-dependent acyltransferases"/>
    <property type="match status" value="2"/>
</dbReference>
<dbReference type="GO" id="GO:0031177">
    <property type="term" value="F:phosphopantetheine binding"/>
    <property type="evidence" value="ECO:0007669"/>
    <property type="project" value="TreeGrafter"/>
</dbReference>
<organism evidence="2 3">
    <name type="scientific">Micromonospora pallida</name>
    <dbReference type="NCBI Taxonomy" id="145854"/>
    <lineage>
        <taxon>Bacteria</taxon>
        <taxon>Bacillati</taxon>
        <taxon>Actinomycetota</taxon>
        <taxon>Actinomycetes</taxon>
        <taxon>Micromonosporales</taxon>
        <taxon>Micromonosporaceae</taxon>
        <taxon>Micromonospora</taxon>
    </lineage>
</organism>
<gene>
    <name evidence="2" type="ORF">GA0074692_0970</name>
</gene>
<keyword evidence="3" id="KW-1185">Reference proteome</keyword>
<dbReference type="Pfam" id="PF00668">
    <property type="entry name" value="Condensation"/>
    <property type="match status" value="1"/>
</dbReference>
<dbReference type="PANTHER" id="PTHR45527">
    <property type="entry name" value="NONRIBOSOMAL PEPTIDE SYNTHETASE"/>
    <property type="match status" value="1"/>
</dbReference>
<dbReference type="GO" id="GO:0008610">
    <property type="term" value="P:lipid biosynthetic process"/>
    <property type="evidence" value="ECO:0007669"/>
    <property type="project" value="UniProtKB-ARBA"/>
</dbReference>
<dbReference type="GO" id="GO:0043041">
    <property type="term" value="P:amino acid activation for nonribosomal peptide biosynthetic process"/>
    <property type="evidence" value="ECO:0007669"/>
    <property type="project" value="TreeGrafter"/>
</dbReference>
<dbReference type="AlphaFoldDB" id="A0A1C6RUR2"/>
<dbReference type="STRING" id="145854.GA0074692_0970"/>
<reference evidence="3" key="1">
    <citation type="submission" date="2016-06" db="EMBL/GenBank/DDBJ databases">
        <authorList>
            <person name="Varghese N."/>
            <person name="Submissions Spin"/>
        </authorList>
    </citation>
    <scope>NUCLEOTIDE SEQUENCE [LARGE SCALE GENOMIC DNA]</scope>
    <source>
        <strain evidence="3">DSM 43817</strain>
    </source>
</reference>
<dbReference type="Gene3D" id="3.30.559.10">
    <property type="entry name" value="Chloramphenicol acetyltransferase-like domain"/>
    <property type="match status" value="1"/>
</dbReference>
<dbReference type="SUPFAM" id="SSF56801">
    <property type="entry name" value="Acetyl-CoA synthetase-like"/>
    <property type="match status" value="1"/>
</dbReference>
<dbReference type="GO" id="GO:0005737">
    <property type="term" value="C:cytoplasm"/>
    <property type="evidence" value="ECO:0007669"/>
    <property type="project" value="TreeGrafter"/>
</dbReference>
<name>A0A1C6RUR2_9ACTN</name>
<evidence type="ECO:0000313" key="2">
    <source>
        <dbReference type="EMBL" id="SCL20750.1"/>
    </source>
</evidence>
<dbReference type="PANTHER" id="PTHR45527:SF1">
    <property type="entry name" value="FATTY ACID SYNTHASE"/>
    <property type="match status" value="1"/>
</dbReference>
<accession>A0A1C6RUR2</accession>
<dbReference type="InterPro" id="IPR001242">
    <property type="entry name" value="Condensation_dom"/>
</dbReference>
<dbReference type="InterPro" id="IPR045851">
    <property type="entry name" value="AMP-bd_C_sf"/>
</dbReference>